<dbReference type="RefSeq" id="WP_091739093.1">
    <property type="nucleotide sequence ID" value="NZ_FNNQ01000007.1"/>
</dbReference>
<name>A0A1H2X3L7_9BACL</name>
<proteinExistence type="predicted"/>
<dbReference type="STRING" id="1048340.SAMN05444487_10770"/>
<gene>
    <name evidence="7" type="ORF">SAMN05444487_10770</name>
</gene>
<organism evidence="7 8">
    <name type="scientific">Marininema mesophilum</name>
    <dbReference type="NCBI Taxonomy" id="1048340"/>
    <lineage>
        <taxon>Bacteria</taxon>
        <taxon>Bacillati</taxon>
        <taxon>Bacillota</taxon>
        <taxon>Bacilli</taxon>
        <taxon>Bacillales</taxon>
        <taxon>Thermoactinomycetaceae</taxon>
        <taxon>Marininema</taxon>
    </lineage>
</organism>
<sequence>MDQIKPWLSIWLRTRETIQSLINDTPLSRQLLLVALFGLVFGYDSAVSRTLGDKYSFGLIVVGSPILGIIQGLVMWIVISWLIYWIGSRFFSGDADWMETRIAMAWGGIPFIVKGILWIPQLLLFQKDNFTTLHPLLDTSVLLSVLFWIFGLMDLVLTVWYVVVISKSVGEAHNISSIQGFGILLLSFLVVIVAMILISLIGFALFML</sequence>
<comment type="subcellular location">
    <subcellularLocation>
        <location evidence="1">Membrane</location>
        <topology evidence="1">Multi-pass membrane protein</topology>
    </subcellularLocation>
</comment>
<dbReference type="OrthoDB" id="2987623at2"/>
<keyword evidence="8" id="KW-1185">Reference proteome</keyword>
<evidence type="ECO:0000256" key="4">
    <source>
        <dbReference type="ARBA" id="ARBA00023136"/>
    </source>
</evidence>
<feature type="transmembrane region" description="Helical" evidence="5">
    <location>
        <begin position="30"/>
        <end position="47"/>
    </location>
</feature>
<reference evidence="7 8" key="1">
    <citation type="submission" date="2016-10" db="EMBL/GenBank/DDBJ databases">
        <authorList>
            <person name="de Groot N.N."/>
        </authorList>
    </citation>
    <scope>NUCLEOTIDE SEQUENCE [LARGE SCALE GENOMIC DNA]</scope>
    <source>
        <strain evidence="7 8">DSM 45610</strain>
    </source>
</reference>
<dbReference type="Pfam" id="PF04893">
    <property type="entry name" value="Yip1"/>
    <property type="match status" value="1"/>
</dbReference>
<evidence type="ECO:0000256" key="5">
    <source>
        <dbReference type="SAM" id="Phobius"/>
    </source>
</evidence>
<dbReference type="InterPro" id="IPR006977">
    <property type="entry name" value="Yip1_dom"/>
</dbReference>
<feature type="transmembrane region" description="Helical" evidence="5">
    <location>
        <begin position="136"/>
        <end position="163"/>
    </location>
</feature>
<feature type="domain" description="Yip1" evidence="6">
    <location>
        <begin position="9"/>
        <end position="198"/>
    </location>
</feature>
<evidence type="ECO:0000313" key="8">
    <source>
        <dbReference type="Proteomes" id="UP000198534"/>
    </source>
</evidence>
<evidence type="ECO:0000256" key="2">
    <source>
        <dbReference type="ARBA" id="ARBA00022692"/>
    </source>
</evidence>
<dbReference type="Proteomes" id="UP000198534">
    <property type="component" value="Unassembled WGS sequence"/>
</dbReference>
<keyword evidence="3 5" id="KW-1133">Transmembrane helix</keyword>
<evidence type="ECO:0000259" key="6">
    <source>
        <dbReference type="Pfam" id="PF04893"/>
    </source>
</evidence>
<evidence type="ECO:0000313" key="7">
    <source>
        <dbReference type="EMBL" id="SDW87378.1"/>
    </source>
</evidence>
<feature type="transmembrane region" description="Helical" evidence="5">
    <location>
        <begin position="183"/>
        <end position="206"/>
    </location>
</feature>
<accession>A0A1H2X3L7</accession>
<dbReference type="EMBL" id="FNNQ01000007">
    <property type="protein sequence ID" value="SDW87378.1"/>
    <property type="molecule type" value="Genomic_DNA"/>
</dbReference>
<feature type="transmembrane region" description="Helical" evidence="5">
    <location>
        <begin position="59"/>
        <end position="84"/>
    </location>
</feature>
<evidence type="ECO:0000256" key="1">
    <source>
        <dbReference type="ARBA" id="ARBA00004141"/>
    </source>
</evidence>
<feature type="transmembrane region" description="Helical" evidence="5">
    <location>
        <begin position="104"/>
        <end position="124"/>
    </location>
</feature>
<dbReference type="AlphaFoldDB" id="A0A1H2X3L7"/>
<keyword evidence="4 5" id="KW-0472">Membrane</keyword>
<keyword evidence="2 5" id="KW-0812">Transmembrane</keyword>
<evidence type="ECO:0000256" key="3">
    <source>
        <dbReference type="ARBA" id="ARBA00022989"/>
    </source>
</evidence>
<dbReference type="GO" id="GO:0016020">
    <property type="term" value="C:membrane"/>
    <property type="evidence" value="ECO:0007669"/>
    <property type="project" value="UniProtKB-SubCell"/>
</dbReference>
<protein>
    <submittedName>
        <fullName evidence="7">Yip1 domain-containing protein</fullName>
    </submittedName>
</protein>